<sequence length="53" mass="6173">MVPGGISSNKKHAVFNKQTKHYMSNNYHTKPPVYIVYHDTHNVYDWAMSQPLP</sequence>
<evidence type="ECO:0000313" key="2">
    <source>
        <dbReference type="Proteomes" id="UP001195483"/>
    </source>
</evidence>
<dbReference type="Proteomes" id="UP001195483">
    <property type="component" value="Unassembled WGS sequence"/>
</dbReference>
<reference evidence="1" key="2">
    <citation type="journal article" date="2021" name="Genome Biol. Evol.">
        <title>Developing a high-quality reference genome for a parasitic bivalve with doubly uniparental inheritance (Bivalvia: Unionida).</title>
        <authorList>
            <person name="Smith C.H."/>
        </authorList>
    </citation>
    <scope>NUCLEOTIDE SEQUENCE</scope>
    <source>
        <strain evidence="1">CHS0354</strain>
        <tissue evidence="1">Mantle</tissue>
    </source>
</reference>
<accession>A0AAE0RTN0</accession>
<reference evidence="1" key="3">
    <citation type="submission" date="2023-05" db="EMBL/GenBank/DDBJ databases">
        <authorList>
            <person name="Smith C.H."/>
        </authorList>
    </citation>
    <scope>NUCLEOTIDE SEQUENCE</scope>
    <source>
        <strain evidence="1">CHS0354</strain>
        <tissue evidence="1">Mantle</tissue>
    </source>
</reference>
<organism evidence="1 2">
    <name type="scientific">Potamilus streckersoni</name>
    <dbReference type="NCBI Taxonomy" id="2493646"/>
    <lineage>
        <taxon>Eukaryota</taxon>
        <taxon>Metazoa</taxon>
        <taxon>Spiralia</taxon>
        <taxon>Lophotrochozoa</taxon>
        <taxon>Mollusca</taxon>
        <taxon>Bivalvia</taxon>
        <taxon>Autobranchia</taxon>
        <taxon>Heteroconchia</taxon>
        <taxon>Palaeoheterodonta</taxon>
        <taxon>Unionida</taxon>
        <taxon>Unionoidea</taxon>
        <taxon>Unionidae</taxon>
        <taxon>Ambleminae</taxon>
        <taxon>Lampsilini</taxon>
        <taxon>Potamilus</taxon>
    </lineage>
</organism>
<feature type="non-terminal residue" evidence="1">
    <location>
        <position position="53"/>
    </location>
</feature>
<evidence type="ECO:0000313" key="1">
    <source>
        <dbReference type="EMBL" id="KAK3579416.1"/>
    </source>
</evidence>
<dbReference type="EMBL" id="JAEAOA010001776">
    <property type="protein sequence ID" value="KAK3579416.1"/>
    <property type="molecule type" value="Genomic_DNA"/>
</dbReference>
<name>A0AAE0RTN0_9BIVA</name>
<dbReference type="AlphaFoldDB" id="A0AAE0RTN0"/>
<proteinExistence type="predicted"/>
<comment type="caution">
    <text evidence="1">The sequence shown here is derived from an EMBL/GenBank/DDBJ whole genome shotgun (WGS) entry which is preliminary data.</text>
</comment>
<keyword evidence="2" id="KW-1185">Reference proteome</keyword>
<protein>
    <submittedName>
        <fullName evidence="1">Uncharacterized protein</fullName>
    </submittedName>
</protein>
<reference evidence="1" key="1">
    <citation type="journal article" date="2021" name="Genome Biol. Evol.">
        <title>A High-Quality Reference Genome for a Parasitic Bivalve with Doubly Uniparental Inheritance (Bivalvia: Unionida).</title>
        <authorList>
            <person name="Smith C.H."/>
        </authorList>
    </citation>
    <scope>NUCLEOTIDE SEQUENCE</scope>
    <source>
        <strain evidence="1">CHS0354</strain>
    </source>
</reference>
<gene>
    <name evidence="1" type="ORF">CHS0354_029725</name>
</gene>